<dbReference type="GO" id="GO:0072699">
    <property type="term" value="P:protein localization to cortical microtubule cytoskeleton"/>
    <property type="evidence" value="ECO:0007669"/>
    <property type="project" value="TreeGrafter"/>
</dbReference>
<dbReference type="InterPro" id="IPR040265">
    <property type="entry name" value="CHUP1/IPGA1-like"/>
</dbReference>
<evidence type="ECO:0000256" key="1">
    <source>
        <dbReference type="ARBA" id="ARBA00023054"/>
    </source>
</evidence>
<dbReference type="AlphaFoldDB" id="A0A068UNQ8"/>
<keyword evidence="1" id="KW-0175">Coiled coil</keyword>
<proteinExistence type="predicted"/>
<dbReference type="OrthoDB" id="851268at2759"/>
<dbReference type="OMA" id="EHINDHE"/>
<dbReference type="EMBL" id="HG739120">
    <property type="protein sequence ID" value="CDP09218.1"/>
    <property type="molecule type" value="Genomic_DNA"/>
</dbReference>
<reference evidence="3" key="1">
    <citation type="journal article" date="2014" name="Science">
        <title>The coffee genome provides insight into the convergent evolution of caffeine biosynthesis.</title>
        <authorList>
            <person name="Denoeud F."/>
            <person name="Carretero-Paulet L."/>
            <person name="Dereeper A."/>
            <person name="Droc G."/>
            <person name="Guyot R."/>
            <person name="Pietrella M."/>
            <person name="Zheng C."/>
            <person name="Alberti A."/>
            <person name="Anthony F."/>
            <person name="Aprea G."/>
            <person name="Aury J.M."/>
            <person name="Bento P."/>
            <person name="Bernard M."/>
            <person name="Bocs S."/>
            <person name="Campa C."/>
            <person name="Cenci A."/>
            <person name="Combes M.C."/>
            <person name="Crouzillat D."/>
            <person name="Da Silva C."/>
            <person name="Daddiego L."/>
            <person name="De Bellis F."/>
            <person name="Dussert S."/>
            <person name="Garsmeur O."/>
            <person name="Gayraud T."/>
            <person name="Guignon V."/>
            <person name="Jahn K."/>
            <person name="Jamilloux V."/>
            <person name="Joet T."/>
            <person name="Labadie K."/>
            <person name="Lan T."/>
            <person name="Leclercq J."/>
            <person name="Lepelley M."/>
            <person name="Leroy T."/>
            <person name="Li L.T."/>
            <person name="Librado P."/>
            <person name="Lopez L."/>
            <person name="Munoz A."/>
            <person name="Noel B."/>
            <person name="Pallavicini A."/>
            <person name="Perrotta G."/>
            <person name="Poncet V."/>
            <person name="Pot D."/>
            <person name="Priyono X."/>
            <person name="Rigoreau M."/>
            <person name="Rouard M."/>
            <person name="Rozas J."/>
            <person name="Tranchant-Dubreuil C."/>
            <person name="VanBuren R."/>
            <person name="Zhang Q."/>
            <person name="Andrade A.C."/>
            <person name="Argout X."/>
            <person name="Bertrand B."/>
            <person name="de Kochko A."/>
            <person name="Graziosi G."/>
            <person name="Henry R.J."/>
            <person name="Jayarama X."/>
            <person name="Ming R."/>
            <person name="Nagai C."/>
            <person name="Rounsley S."/>
            <person name="Sankoff D."/>
            <person name="Giuliano G."/>
            <person name="Albert V.A."/>
            <person name="Wincker P."/>
            <person name="Lashermes P."/>
        </authorList>
    </citation>
    <scope>NUCLEOTIDE SEQUENCE [LARGE SCALE GENOMIC DNA]</scope>
    <source>
        <strain evidence="3">cv. DH200-94</strain>
    </source>
</reference>
<accession>A0A068UNQ8</accession>
<dbReference type="PANTHER" id="PTHR31342">
    <property type="entry name" value="PROTEIN CHUP1, CHLOROPLASTIC"/>
    <property type="match status" value="1"/>
</dbReference>
<evidence type="ECO:0000313" key="2">
    <source>
        <dbReference type="EMBL" id="CDP09218.1"/>
    </source>
</evidence>
<evidence type="ECO:0000313" key="3">
    <source>
        <dbReference type="Proteomes" id="UP000295252"/>
    </source>
</evidence>
<protein>
    <submittedName>
        <fullName evidence="2">Uncharacterized protein</fullName>
    </submittedName>
</protein>
<name>A0A068UNQ8_COFCA</name>
<dbReference type="PhylomeDB" id="A0A068UNQ8"/>
<gene>
    <name evidence="2" type="ORF">GSCOC_T00028449001</name>
</gene>
<dbReference type="Proteomes" id="UP000295252">
    <property type="component" value="Chromosome I"/>
</dbReference>
<organism evidence="2 3">
    <name type="scientific">Coffea canephora</name>
    <name type="common">Robusta coffee</name>
    <dbReference type="NCBI Taxonomy" id="49390"/>
    <lineage>
        <taxon>Eukaryota</taxon>
        <taxon>Viridiplantae</taxon>
        <taxon>Streptophyta</taxon>
        <taxon>Embryophyta</taxon>
        <taxon>Tracheophyta</taxon>
        <taxon>Spermatophyta</taxon>
        <taxon>Magnoliopsida</taxon>
        <taxon>eudicotyledons</taxon>
        <taxon>Gunneridae</taxon>
        <taxon>Pentapetalae</taxon>
        <taxon>asterids</taxon>
        <taxon>lamiids</taxon>
        <taxon>Gentianales</taxon>
        <taxon>Rubiaceae</taxon>
        <taxon>Ixoroideae</taxon>
        <taxon>Gardenieae complex</taxon>
        <taxon>Bertiereae - Coffeeae clade</taxon>
        <taxon>Coffeeae</taxon>
        <taxon>Coffea</taxon>
    </lineage>
</organism>
<dbReference type="STRING" id="49390.A0A068UNQ8"/>
<dbReference type="GO" id="GO:0055028">
    <property type="term" value="C:cortical microtubule"/>
    <property type="evidence" value="ECO:0007669"/>
    <property type="project" value="TreeGrafter"/>
</dbReference>
<dbReference type="InParanoid" id="A0A068UNQ8"/>
<sequence>MLDTGVIGQLKFSSVALARQYMKRIAKELESSGPVQDDDLLIQGVRFAYRVHQFAGGFDADTLLAFEELRRFCTTGPTQ</sequence>
<dbReference type="Gramene" id="CDP09218">
    <property type="protein sequence ID" value="CDP09218"/>
    <property type="gene ID" value="GSCOC_T00028449001"/>
</dbReference>
<dbReference type="PANTHER" id="PTHR31342:SF48">
    <property type="entry name" value="CHUP1-LIKE PROTEIN"/>
    <property type="match status" value="1"/>
</dbReference>
<keyword evidence="3" id="KW-1185">Reference proteome</keyword>